<feature type="transmembrane region" description="Helical" evidence="12">
    <location>
        <begin position="109"/>
        <end position="130"/>
    </location>
</feature>
<dbReference type="EMBL" id="CP136897">
    <property type="protein sequence ID" value="WOL16341.1"/>
    <property type="molecule type" value="Genomic_DNA"/>
</dbReference>
<evidence type="ECO:0000256" key="6">
    <source>
        <dbReference type="ARBA" id="ARBA00022692"/>
    </source>
</evidence>
<dbReference type="GO" id="GO:0006813">
    <property type="term" value="P:potassium ion transport"/>
    <property type="evidence" value="ECO:0007669"/>
    <property type="project" value="UniProtKB-KW"/>
</dbReference>
<dbReference type="GO" id="GO:0016020">
    <property type="term" value="C:membrane"/>
    <property type="evidence" value="ECO:0007669"/>
    <property type="project" value="UniProtKB-SubCell"/>
</dbReference>
<keyword evidence="7" id="KW-0630">Potassium</keyword>
<feature type="domain" description="Cation/H+ exchanger transmembrane" evidence="13">
    <location>
        <begin position="60"/>
        <end position="436"/>
    </location>
</feature>
<evidence type="ECO:0000259" key="13">
    <source>
        <dbReference type="Pfam" id="PF00999"/>
    </source>
</evidence>
<accession>A0AAQ3QKS2</accession>
<dbReference type="GO" id="GO:0015297">
    <property type="term" value="F:antiporter activity"/>
    <property type="evidence" value="ECO:0007669"/>
    <property type="project" value="InterPro"/>
</dbReference>
<keyword evidence="5" id="KW-0633">Potassium transport</keyword>
<gene>
    <name evidence="16" type="ORF">Cni_G25128</name>
</gene>
<feature type="transmembrane region" description="Helical" evidence="12">
    <location>
        <begin position="176"/>
        <end position="196"/>
    </location>
</feature>
<dbReference type="GO" id="GO:0009941">
    <property type="term" value="C:chloroplast envelope"/>
    <property type="evidence" value="ECO:0007669"/>
    <property type="project" value="UniProtKB-SubCell"/>
</dbReference>
<comment type="similarity">
    <text evidence="11">Belongs to the monovalent cation:proton antiporter 2 (CPA2) transporter (TC 2.A.37) family. CHX (TC 2.A.37.4) subfamily.</text>
</comment>
<comment type="function">
    <text evidence="1">May function as sodium-coupled metabolite transporter across the chloroplast envelope.</text>
</comment>
<dbReference type="InterPro" id="IPR057291">
    <property type="entry name" value="CHX17_2nd"/>
</dbReference>
<dbReference type="InterPro" id="IPR050794">
    <property type="entry name" value="CPA2_transporter"/>
</dbReference>
<evidence type="ECO:0000256" key="9">
    <source>
        <dbReference type="ARBA" id="ARBA00023065"/>
    </source>
</evidence>
<evidence type="ECO:0000256" key="1">
    <source>
        <dbReference type="ARBA" id="ARBA00003198"/>
    </source>
</evidence>
<evidence type="ECO:0000256" key="7">
    <source>
        <dbReference type="ARBA" id="ARBA00022958"/>
    </source>
</evidence>
<dbReference type="Gene3D" id="1.20.1530.20">
    <property type="match status" value="1"/>
</dbReference>
<dbReference type="Proteomes" id="UP001327560">
    <property type="component" value="Chromosome 8"/>
</dbReference>
<sequence length="837" mass="90817">MAGAPPPPGKSMDYHWRNASTMPIVCYTTSITSSMGVWSGANPLNHTVPLFLLQLLLIVLTSRIVAILLRPLRQPHYVSEVIGGLVLGPTVLGRIDGFLPVLFPYRSVPILDVVAHLGIIYFVFIIGLEIDPTVLKRSGKHATFAAACMLFPFAISAFSGFFVHQYLQVEAGKSSFVTFLGVALSVTSFSVLARTLTEFKLTKTNLGLTTLSTAMFIDKWSWFILSLAFSISSGHPSATIWTLLSGIIFMVSSYKVVTPTVLWLSRRKLKGEVIGELPGSIILIGVMVWALLGDAIGINAISGAFLYGLCIPYGPVGVALVERVGDLVEGLFMPLFFVVCGLGTNLYSIENVWAALGLALVVLLAAVAKVAACMSVGYMYEMPLNEGFAMGLLLSTRGVIEMVILKIGRDSEVLSEQAFSVLVVMSVVVMATVTRFLRRIVDTSRNGDRAAAYERRRIEWPDPHSELRMLFCIHNARNVPSLLSLLEASNPTKLSPVFVFPLNLIELTGRASAMLVVHDTTNSVTFSSANSHQHGRSRHMIQTFESYAQRTTGVTIQPLTAVSSYSSMHEDVCGVAKDNRVALIVLPFHKQPTVDGDMQVTNPAIRSLNESVLASAPCSVAILVDHGFSGPSRMAAGQHATYHVALLFFGGADDREALALASRMAEHDSITLTLFRFIPDVGSDDFNSHASIKYSSSHKLNDMLTKKSISEEEAAQLDEVCIRDFRAKNVSEEAVVYMEKVARNAEETVSIIRSIERIHDLYIVGKTGGLASLLLTNGLAEWCECPELGTIGDMLASKDFGTSASVLVVQQGRQEAPLGGGTGGVAMEMEFDDHARV</sequence>
<dbReference type="Pfam" id="PF00999">
    <property type="entry name" value="Na_H_Exchanger"/>
    <property type="match status" value="1"/>
</dbReference>
<evidence type="ECO:0000256" key="12">
    <source>
        <dbReference type="SAM" id="Phobius"/>
    </source>
</evidence>
<feature type="domain" description="Cation/H(+) antiporter central" evidence="14">
    <location>
        <begin position="499"/>
        <end position="636"/>
    </location>
</feature>
<keyword evidence="17" id="KW-1185">Reference proteome</keyword>
<comment type="subcellular location">
    <subcellularLocation>
        <location evidence="3">Membrane</location>
        <topology evidence="3">Multi-pass membrane protein</topology>
    </subcellularLocation>
    <subcellularLocation>
        <location evidence="2">Plastid</location>
        <location evidence="2">Chloroplast envelope</location>
    </subcellularLocation>
</comment>
<dbReference type="GO" id="GO:0006885">
    <property type="term" value="P:regulation of pH"/>
    <property type="evidence" value="ECO:0007669"/>
    <property type="project" value="TreeGrafter"/>
</dbReference>
<evidence type="ECO:0000259" key="15">
    <source>
        <dbReference type="Pfam" id="PF23259"/>
    </source>
</evidence>
<dbReference type="Gene3D" id="3.40.50.12370">
    <property type="match status" value="1"/>
</dbReference>
<evidence type="ECO:0000256" key="3">
    <source>
        <dbReference type="ARBA" id="ARBA00004141"/>
    </source>
</evidence>
<feature type="transmembrane region" description="Helical" evidence="12">
    <location>
        <begin position="47"/>
        <end position="69"/>
    </location>
</feature>
<evidence type="ECO:0000313" key="17">
    <source>
        <dbReference type="Proteomes" id="UP001327560"/>
    </source>
</evidence>
<evidence type="ECO:0000256" key="5">
    <source>
        <dbReference type="ARBA" id="ARBA00022538"/>
    </source>
</evidence>
<organism evidence="16 17">
    <name type="scientific">Canna indica</name>
    <name type="common">Indian-shot</name>
    <dbReference type="NCBI Taxonomy" id="4628"/>
    <lineage>
        <taxon>Eukaryota</taxon>
        <taxon>Viridiplantae</taxon>
        <taxon>Streptophyta</taxon>
        <taxon>Embryophyta</taxon>
        <taxon>Tracheophyta</taxon>
        <taxon>Spermatophyta</taxon>
        <taxon>Magnoliopsida</taxon>
        <taxon>Liliopsida</taxon>
        <taxon>Zingiberales</taxon>
        <taxon>Cannaceae</taxon>
        <taxon>Canna</taxon>
    </lineage>
</organism>
<dbReference type="InterPro" id="IPR006153">
    <property type="entry name" value="Cation/H_exchanger_TM"/>
</dbReference>
<keyword evidence="9" id="KW-0406">Ion transport</keyword>
<dbReference type="InterPro" id="IPR057290">
    <property type="entry name" value="CHX17_C"/>
</dbReference>
<feature type="domain" description="Cation/H(+) antiporter C-terminal" evidence="15">
    <location>
        <begin position="643"/>
        <end position="811"/>
    </location>
</feature>
<name>A0AAQ3QKS2_9LILI</name>
<keyword evidence="10 12" id="KW-0472">Membrane</keyword>
<dbReference type="GO" id="GO:1902600">
    <property type="term" value="P:proton transmembrane transport"/>
    <property type="evidence" value="ECO:0007669"/>
    <property type="project" value="InterPro"/>
</dbReference>
<feature type="transmembrane region" description="Helical" evidence="12">
    <location>
        <begin position="387"/>
        <end position="405"/>
    </location>
</feature>
<evidence type="ECO:0000259" key="14">
    <source>
        <dbReference type="Pfam" id="PF23256"/>
    </source>
</evidence>
<dbReference type="PANTHER" id="PTHR32468">
    <property type="entry name" value="CATION/H + ANTIPORTER"/>
    <property type="match status" value="1"/>
</dbReference>
<feature type="transmembrane region" description="Helical" evidence="12">
    <location>
        <begin position="353"/>
        <end position="380"/>
    </location>
</feature>
<dbReference type="PANTHER" id="PTHR32468:SF86">
    <property type="entry name" value="OS11G0123600 PROTEIN"/>
    <property type="match status" value="1"/>
</dbReference>
<reference evidence="16 17" key="1">
    <citation type="submission" date="2023-10" db="EMBL/GenBank/DDBJ databases">
        <title>Chromosome-scale genome assembly provides insights into flower coloration mechanisms of Canna indica.</title>
        <authorList>
            <person name="Li C."/>
        </authorList>
    </citation>
    <scope>NUCLEOTIDE SEQUENCE [LARGE SCALE GENOMIC DNA]</scope>
    <source>
        <tissue evidence="16">Flower</tissue>
    </source>
</reference>
<feature type="transmembrane region" description="Helical" evidence="12">
    <location>
        <begin position="327"/>
        <end position="347"/>
    </location>
</feature>
<dbReference type="AlphaFoldDB" id="A0AAQ3QKS2"/>
<protein>
    <submittedName>
        <fullName evidence="16">Cation/H(+) antiporter 15-like</fullName>
    </submittedName>
</protein>
<keyword evidence="8 12" id="KW-1133">Transmembrane helix</keyword>
<keyword evidence="4" id="KW-0813">Transport</keyword>
<evidence type="ECO:0000313" key="16">
    <source>
        <dbReference type="EMBL" id="WOL16341.1"/>
    </source>
</evidence>
<dbReference type="Pfam" id="PF23259">
    <property type="entry name" value="CHX17_C"/>
    <property type="match status" value="1"/>
</dbReference>
<feature type="transmembrane region" description="Helical" evidence="12">
    <location>
        <begin position="238"/>
        <end position="264"/>
    </location>
</feature>
<evidence type="ECO:0000256" key="4">
    <source>
        <dbReference type="ARBA" id="ARBA00022448"/>
    </source>
</evidence>
<feature type="transmembrane region" description="Helical" evidence="12">
    <location>
        <begin position="417"/>
        <end position="437"/>
    </location>
</feature>
<feature type="transmembrane region" description="Helical" evidence="12">
    <location>
        <begin position="81"/>
        <end position="103"/>
    </location>
</feature>
<dbReference type="InterPro" id="IPR038770">
    <property type="entry name" value="Na+/solute_symporter_sf"/>
</dbReference>
<evidence type="ECO:0000256" key="8">
    <source>
        <dbReference type="ARBA" id="ARBA00022989"/>
    </source>
</evidence>
<dbReference type="GO" id="GO:0012505">
    <property type="term" value="C:endomembrane system"/>
    <property type="evidence" value="ECO:0007669"/>
    <property type="project" value="TreeGrafter"/>
</dbReference>
<evidence type="ECO:0000256" key="2">
    <source>
        <dbReference type="ARBA" id="ARBA00004119"/>
    </source>
</evidence>
<dbReference type="Pfam" id="PF23256">
    <property type="entry name" value="CHX17_2nd"/>
    <property type="match status" value="1"/>
</dbReference>
<feature type="transmembrane region" description="Helical" evidence="12">
    <location>
        <begin position="142"/>
        <end position="164"/>
    </location>
</feature>
<keyword evidence="6 12" id="KW-0812">Transmembrane</keyword>
<evidence type="ECO:0000256" key="11">
    <source>
        <dbReference type="ARBA" id="ARBA00038341"/>
    </source>
</evidence>
<evidence type="ECO:0000256" key="10">
    <source>
        <dbReference type="ARBA" id="ARBA00023136"/>
    </source>
</evidence>
<proteinExistence type="inferred from homology"/>
<feature type="transmembrane region" description="Helical" evidence="12">
    <location>
        <begin position="208"/>
        <end position="232"/>
    </location>
</feature>